<proteinExistence type="predicted"/>
<evidence type="ECO:0000313" key="1">
    <source>
        <dbReference type="Proteomes" id="UP000095283"/>
    </source>
</evidence>
<organism evidence="1 2">
    <name type="scientific">Heterorhabditis bacteriophora</name>
    <name type="common">Entomopathogenic nematode worm</name>
    <dbReference type="NCBI Taxonomy" id="37862"/>
    <lineage>
        <taxon>Eukaryota</taxon>
        <taxon>Metazoa</taxon>
        <taxon>Ecdysozoa</taxon>
        <taxon>Nematoda</taxon>
        <taxon>Chromadorea</taxon>
        <taxon>Rhabditida</taxon>
        <taxon>Rhabditina</taxon>
        <taxon>Rhabditomorpha</taxon>
        <taxon>Strongyloidea</taxon>
        <taxon>Heterorhabditidae</taxon>
        <taxon>Heterorhabditis</taxon>
    </lineage>
</organism>
<dbReference type="InterPro" id="IPR026791">
    <property type="entry name" value="DOCK"/>
</dbReference>
<dbReference type="Proteomes" id="UP000095283">
    <property type="component" value="Unplaced"/>
</dbReference>
<sequence>MEDDTITSSPLPFRVLQLLNLSQEVALVVLDSLQTFAQQLASRRSKTLLCSEELFYRLLSLHLLLLEEHWPEAVRLHAIAALALFVNMFRVRLFESGPLDALSILIERILLQMTSRLTTVQTAVAALLQLVLRNGYETTQSYLASQAMAISVAASVPKKPVRIVTSAERLGRPGAQTGVALARLLGIKSAISSSSRFEKGLTALENLVMANEIRKITSFDRAVLVGGTLS</sequence>
<dbReference type="AlphaFoldDB" id="A0A1I7X3Y5"/>
<name>A0A1I7X3Y5_HETBA</name>
<dbReference type="GO" id="GO:0007264">
    <property type="term" value="P:small GTPase-mediated signal transduction"/>
    <property type="evidence" value="ECO:0007669"/>
    <property type="project" value="InterPro"/>
</dbReference>
<keyword evidence="1" id="KW-1185">Reference proteome</keyword>
<protein>
    <submittedName>
        <fullName evidence="2">DUF908 domain-containing protein</fullName>
    </submittedName>
</protein>
<dbReference type="PANTHER" id="PTHR23317:SF26">
    <property type="entry name" value="ZIZIMIN, ISOFORM K"/>
    <property type="match status" value="1"/>
</dbReference>
<dbReference type="GO" id="GO:0005085">
    <property type="term" value="F:guanyl-nucleotide exchange factor activity"/>
    <property type="evidence" value="ECO:0007669"/>
    <property type="project" value="InterPro"/>
</dbReference>
<dbReference type="PANTHER" id="PTHR23317">
    <property type="entry name" value="DEDICATOR OF CYTOKINESIS DOCK"/>
    <property type="match status" value="1"/>
</dbReference>
<accession>A0A1I7X3Y5</accession>
<evidence type="ECO:0000313" key="2">
    <source>
        <dbReference type="WBParaSite" id="Hba_12238"/>
    </source>
</evidence>
<reference evidence="2" key="1">
    <citation type="submission" date="2016-11" db="UniProtKB">
        <authorList>
            <consortium name="WormBaseParasite"/>
        </authorList>
    </citation>
    <scope>IDENTIFICATION</scope>
</reference>
<dbReference type="WBParaSite" id="Hba_12238">
    <property type="protein sequence ID" value="Hba_12238"/>
    <property type="gene ID" value="Hba_12238"/>
</dbReference>